<dbReference type="GO" id="GO:0071011">
    <property type="term" value="C:precatalytic spliceosome"/>
    <property type="evidence" value="ECO:0007669"/>
    <property type="project" value="TreeGrafter"/>
</dbReference>
<dbReference type="PANTHER" id="PTHR46589">
    <property type="entry name" value="APOPTOTIC CHROMATIN CONDENSATION INDUCER IN THE NUCLEUS"/>
    <property type="match status" value="1"/>
</dbReference>
<dbReference type="Proteomes" id="UP001162162">
    <property type="component" value="Unassembled WGS sequence"/>
</dbReference>
<keyword evidence="3" id="KW-0175">Coiled coil</keyword>
<feature type="region of interest" description="Disordered" evidence="4">
    <location>
        <begin position="1"/>
        <end position="72"/>
    </location>
</feature>
<dbReference type="GO" id="GO:0008380">
    <property type="term" value="P:RNA splicing"/>
    <property type="evidence" value="ECO:0007669"/>
    <property type="project" value="TreeGrafter"/>
</dbReference>
<keyword evidence="7" id="KW-1185">Reference proteome</keyword>
<dbReference type="CDD" id="cd12432">
    <property type="entry name" value="RRM_ACINU"/>
    <property type="match status" value="1"/>
</dbReference>
<feature type="coiled-coil region" evidence="3">
    <location>
        <begin position="390"/>
        <end position="417"/>
    </location>
</feature>
<feature type="compositionally biased region" description="Basic and acidic residues" evidence="4">
    <location>
        <begin position="275"/>
        <end position="323"/>
    </location>
</feature>
<dbReference type="InterPro" id="IPR032552">
    <property type="entry name" value="RSB_motif"/>
</dbReference>
<accession>A0AAV8Z9A3</accession>
<dbReference type="Pfam" id="PF16294">
    <property type="entry name" value="RSB_motif"/>
    <property type="match status" value="1"/>
</dbReference>
<dbReference type="InterPro" id="IPR012677">
    <property type="entry name" value="Nucleotide-bd_a/b_plait_sf"/>
</dbReference>
<dbReference type="GO" id="GO:0061574">
    <property type="term" value="C:ASAP complex"/>
    <property type="evidence" value="ECO:0007669"/>
    <property type="project" value="TreeGrafter"/>
</dbReference>
<feature type="region of interest" description="Disordered" evidence="4">
    <location>
        <begin position="264"/>
        <end position="361"/>
    </location>
</feature>
<dbReference type="PROSITE" id="PS50102">
    <property type="entry name" value="RRM"/>
    <property type="match status" value="1"/>
</dbReference>
<comment type="caution">
    <text evidence="6">The sequence shown here is derived from an EMBL/GenBank/DDBJ whole genome shotgun (WGS) entry which is preliminary data.</text>
</comment>
<feature type="compositionally biased region" description="Basic and acidic residues" evidence="4">
    <location>
        <begin position="28"/>
        <end position="40"/>
    </location>
</feature>
<feature type="compositionally biased region" description="Basic residues" evidence="4">
    <location>
        <begin position="324"/>
        <end position="342"/>
    </location>
</feature>
<evidence type="ECO:0000256" key="2">
    <source>
        <dbReference type="PROSITE-ProRule" id="PRU00176"/>
    </source>
</evidence>
<evidence type="ECO:0000313" key="6">
    <source>
        <dbReference type="EMBL" id="KAJ8960837.1"/>
    </source>
</evidence>
<feature type="compositionally biased region" description="Basic and acidic residues" evidence="4">
    <location>
        <begin position="344"/>
        <end position="361"/>
    </location>
</feature>
<feature type="domain" description="RRM" evidence="5">
    <location>
        <begin position="182"/>
        <end position="259"/>
    </location>
</feature>
<evidence type="ECO:0000256" key="3">
    <source>
        <dbReference type="SAM" id="Coils"/>
    </source>
</evidence>
<gene>
    <name evidence="6" type="ORF">NQ318_020133</name>
</gene>
<organism evidence="6 7">
    <name type="scientific">Aromia moschata</name>
    <dbReference type="NCBI Taxonomy" id="1265417"/>
    <lineage>
        <taxon>Eukaryota</taxon>
        <taxon>Metazoa</taxon>
        <taxon>Ecdysozoa</taxon>
        <taxon>Arthropoda</taxon>
        <taxon>Hexapoda</taxon>
        <taxon>Insecta</taxon>
        <taxon>Pterygota</taxon>
        <taxon>Neoptera</taxon>
        <taxon>Endopterygota</taxon>
        <taxon>Coleoptera</taxon>
        <taxon>Polyphaga</taxon>
        <taxon>Cucujiformia</taxon>
        <taxon>Chrysomeloidea</taxon>
        <taxon>Cerambycidae</taxon>
        <taxon>Cerambycinae</taxon>
        <taxon>Callichromatini</taxon>
        <taxon>Aromia</taxon>
    </lineage>
</organism>
<evidence type="ECO:0000313" key="7">
    <source>
        <dbReference type="Proteomes" id="UP001162162"/>
    </source>
</evidence>
<dbReference type="PANTHER" id="PTHR46589:SF1">
    <property type="entry name" value="APOPTOTIC CHROMATIN CONDENSATION INDUCER IN THE NUCLEUS"/>
    <property type="match status" value="1"/>
</dbReference>
<dbReference type="Gene3D" id="3.30.70.330">
    <property type="match status" value="1"/>
</dbReference>
<dbReference type="Pfam" id="PF00076">
    <property type="entry name" value="RRM_1"/>
    <property type="match status" value="1"/>
</dbReference>
<dbReference type="GO" id="GO:0003723">
    <property type="term" value="F:RNA binding"/>
    <property type="evidence" value="ECO:0007669"/>
    <property type="project" value="UniProtKB-UniRule"/>
</dbReference>
<dbReference type="SUPFAM" id="SSF54928">
    <property type="entry name" value="RNA-binding domain, RBD"/>
    <property type="match status" value="1"/>
</dbReference>
<name>A0AAV8Z9A3_9CUCU</name>
<evidence type="ECO:0000259" key="5">
    <source>
        <dbReference type="PROSITE" id="PS50102"/>
    </source>
</evidence>
<dbReference type="SMART" id="SM00360">
    <property type="entry name" value="RRM"/>
    <property type="match status" value="1"/>
</dbReference>
<dbReference type="EMBL" id="JAPWTK010000007">
    <property type="protein sequence ID" value="KAJ8960837.1"/>
    <property type="molecule type" value="Genomic_DNA"/>
</dbReference>
<dbReference type="InterPro" id="IPR052793">
    <property type="entry name" value="EJC-associated_protein"/>
</dbReference>
<keyword evidence="1 2" id="KW-0694">RNA-binding</keyword>
<evidence type="ECO:0000256" key="1">
    <source>
        <dbReference type="ARBA" id="ARBA00022884"/>
    </source>
</evidence>
<dbReference type="InterPro" id="IPR035979">
    <property type="entry name" value="RBD_domain_sf"/>
</dbReference>
<evidence type="ECO:0000256" key="4">
    <source>
        <dbReference type="SAM" id="MobiDB-lite"/>
    </source>
</evidence>
<protein>
    <recommendedName>
        <fullName evidence="5">RRM domain-containing protein</fullName>
    </recommendedName>
</protein>
<sequence length="425" mass="49567">MGRLASAGGSPPASCLRREKKRRLSSSCEDKAEDAAEKPKKTLRKVKLIRNPSRGTDDNPDESAKPSSVQRRRKWNNSDWFDRLTSSFYKIDVDAIKIACPSLNFLGEDEVRLEEVSRPEGDLRRKMSIDDDRPAYEKQTSAESVSELDTNIIAMNRKISIVDDTASKLKPPPSPAKSPPSDVLYITNLVRPFTVKQLRELLERTGKIVEDGFWTDRIKSKCYVRYESVEEAEATRNALHGVHWPIGNGKQLVIDFATVEDLEKASKPAPAPKPVVDKVPEKENREPEKPEEMFKEREREKEEKRRRDGPVREWDLGKEEPRRPHSRSRSRSRERARKHSRRSYTPEDYAHRKQRKVEEPVPQKLMDDLFLKTKATPSIYWQPLSPEEIATKQKQRLVRMEEHKRRIEETRVRLRENRRGSFRRR</sequence>
<reference evidence="6" key="1">
    <citation type="journal article" date="2023" name="Insect Mol. Biol.">
        <title>Genome sequencing provides insights into the evolution of gene families encoding plant cell wall-degrading enzymes in longhorned beetles.</title>
        <authorList>
            <person name="Shin N.R."/>
            <person name="Okamura Y."/>
            <person name="Kirsch R."/>
            <person name="Pauchet Y."/>
        </authorList>
    </citation>
    <scope>NUCLEOTIDE SEQUENCE</scope>
    <source>
        <strain evidence="6">AMC_N1</strain>
    </source>
</reference>
<proteinExistence type="predicted"/>
<dbReference type="InterPro" id="IPR000504">
    <property type="entry name" value="RRM_dom"/>
</dbReference>
<dbReference type="InterPro" id="IPR034257">
    <property type="entry name" value="Acinus_RRM"/>
</dbReference>
<dbReference type="AlphaFoldDB" id="A0AAV8Z9A3"/>